<dbReference type="InterPro" id="IPR036390">
    <property type="entry name" value="WH_DNA-bd_sf"/>
</dbReference>
<keyword evidence="4" id="KW-0238">DNA-binding</keyword>
<dbReference type="PATRIC" id="fig|670052.7.peg.2513"/>
<dbReference type="SMART" id="SM01134">
    <property type="entry name" value="DeoRC"/>
    <property type="match status" value="1"/>
</dbReference>
<gene>
    <name evidence="8" type="ORF">PA27867_2447</name>
</gene>
<evidence type="ECO:0000256" key="5">
    <source>
        <dbReference type="ARBA" id="ARBA00023163"/>
    </source>
</evidence>
<dbReference type="PRINTS" id="PR00037">
    <property type="entry name" value="HTHLACR"/>
</dbReference>
<accession>A0A1B1BLA0</accession>
<dbReference type="EMBL" id="CP016282">
    <property type="protein sequence ID" value="ANP73395.1"/>
    <property type="molecule type" value="Genomic_DNA"/>
</dbReference>
<dbReference type="RefSeq" id="WP_066596752.1">
    <property type="nucleotide sequence ID" value="NZ_CP016282.1"/>
</dbReference>
<dbReference type="SUPFAM" id="SSF100950">
    <property type="entry name" value="NagB/RpiA/CoA transferase-like"/>
    <property type="match status" value="1"/>
</dbReference>
<dbReference type="PANTHER" id="PTHR30363:SF4">
    <property type="entry name" value="GLYCEROL-3-PHOSPHATE REGULON REPRESSOR"/>
    <property type="match status" value="1"/>
</dbReference>
<proteinExistence type="predicted"/>
<reference evidence="8 9" key="1">
    <citation type="submission" date="2016-06" db="EMBL/GenBank/DDBJ databases">
        <title>Genome sequencing of Cryobacterium arcticum PAMC 27867.</title>
        <authorList>
            <person name="Lee J."/>
            <person name="Kim O.-S."/>
        </authorList>
    </citation>
    <scope>NUCLEOTIDE SEQUENCE [LARGE SCALE GENOMIC DNA]</scope>
    <source>
        <strain evidence="8 9">PAMC 27867</strain>
    </source>
</reference>
<dbReference type="GO" id="GO:0003677">
    <property type="term" value="F:DNA binding"/>
    <property type="evidence" value="ECO:0007669"/>
    <property type="project" value="UniProtKB-KW"/>
</dbReference>
<dbReference type="InterPro" id="IPR050313">
    <property type="entry name" value="Carb_Metab_HTH_regulators"/>
</dbReference>
<dbReference type="OrthoDB" id="7688673at2"/>
<evidence type="ECO:0000256" key="6">
    <source>
        <dbReference type="ARBA" id="ARBA00024937"/>
    </source>
</evidence>
<organism evidence="8 9">
    <name type="scientific">Cryobacterium arcticum</name>
    <dbReference type="NCBI Taxonomy" id="670052"/>
    <lineage>
        <taxon>Bacteria</taxon>
        <taxon>Bacillati</taxon>
        <taxon>Actinomycetota</taxon>
        <taxon>Actinomycetes</taxon>
        <taxon>Micrococcales</taxon>
        <taxon>Microbacteriaceae</taxon>
        <taxon>Cryobacterium</taxon>
    </lineage>
</organism>
<dbReference type="SMART" id="SM00420">
    <property type="entry name" value="HTH_DEOR"/>
    <property type="match status" value="1"/>
</dbReference>
<dbReference type="SUPFAM" id="SSF46785">
    <property type="entry name" value="Winged helix' DNA-binding domain"/>
    <property type="match status" value="1"/>
</dbReference>
<dbReference type="PANTHER" id="PTHR30363">
    <property type="entry name" value="HTH-TYPE TRANSCRIPTIONAL REGULATOR SRLR-RELATED"/>
    <property type="match status" value="1"/>
</dbReference>
<evidence type="ECO:0000259" key="7">
    <source>
        <dbReference type="PROSITE" id="PS51000"/>
    </source>
</evidence>
<dbReference type="Pfam" id="PF00455">
    <property type="entry name" value="DeoRC"/>
    <property type="match status" value="1"/>
</dbReference>
<dbReference type="InterPro" id="IPR001034">
    <property type="entry name" value="DeoR_HTH"/>
</dbReference>
<keyword evidence="8" id="KW-0808">Transferase</keyword>
<dbReference type="GO" id="GO:0016740">
    <property type="term" value="F:transferase activity"/>
    <property type="evidence" value="ECO:0007669"/>
    <property type="project" value="UniProtKB-KW"/>
</dbReference>
<feature type="domain" description="HTH deoR-type" evidence="7">
    <location>
        <begin position="3"/>
        <end position="58"/>
    </location>
</feature>
<dbReference type="InterPro" id="IPR018356">
    <property type="entry name" value="Tscrpt_reg_HTH_DeoR_CS"/>
</dbReference>
<keyword evidence="5" id="KW-0804">Transcription</keyword>
<evidence type="ECO:0000256" key="3">
    <source>
        <dbReference type="ARBA" id="ARBA00023015"/>
    </source>
</evidence>
<dbReference type="PROSITE" id="PS00894">
    <property type="entry name" value="HTH_DEOR_1"/>
    <property type="match status" value="1"/>
</dbReference>
<dbReference type="Proteomes" id="UP000092582">
    <property type="component" value="Chromosome 1"/>
</dbReference>
<evidence type="ECO:0000256" key="1">
    <source>
        <dbReference type="ARBA" id="ARBA00021390"/>
    </source>
</evidence>
<dbReference type="PROSITE" id="PS51000">
    <property type="entry name" value="HTH_DEOR_2"/>
    <property type="match status" value="1"/>
</dbReference>
<sequence length="262" mass="27951">MFAEERQSMIAEMVSDLSRVTVNELAARFDITPETVRRDLSVLELSRHLRRVHGGAVAIDRLSMSEPSLEERQTQRHDEKARIAAAALDMIPASTTGSIILDSGTTTELLADRLLDWTPANGGDQLLVITNALPIAYKLAANEAISLQILGGRVRGLTRAIVGTRTTQQLDAMRPDIAFVGANGVAADFGFSTPDSVEAAVKTAIVRSARRVVALADSSKLDQETLVRFAALSDIDALITDAPPSPKLAAALTAADVEVVIA</sequence>
<dbReference type="InterPro" id="IPR037171">
    <property type="entry name" value="NagB/RpiA_transferase-like"/>
</dbReference>
<protein>
    <recommendedName>
        <fullName evidence="1">Lactose phosphotransferase system repressor</fullName>
    </recommendedName>
</protein>
<name>A0A1B1BLA0_9MICO</name>
<evidence type="ECO:0000256" key="4">
    <source>
        <dbReference type="ARBA" id="ARBA00023125"/>
    </source>
</evidence>
<dbReference type="STRING" id="670052.PA27867_2447"/>
<keyword evidence="3" id="KW-0805">Transcription regulation</keyword>
<dbReference type="Gene3D" id="3.40.50.1360">
    <property type="match status" value="1"/>
</dbReference>
<evidence type="ECO:0000313" key="8">
    <source>
        <dbReference type="EMBL" id="ANP73395.1"/>
    </source>
</evidence>
<keyword evidence="2" id="KW-0678">Repressor</keyword>
<comment type="function">
    <text evidence="6">Repressor of the lactose catabolism operon. Galactose-6-phosphate is the inducer.</text>
</comment>
<dbReference type="AlphaFoldDB" id="A0A1B1BLA0"/>
<keyword evidence="9" id="KW-1185">Reference proteome</keyword>
<dbReference type="InterPro" id="IPR014036">
    <property type="entry name" value="DeoR-like_C"/>
</dbReference>
<dbReference type="GO" id="GO:0003700">
    <property type="term" value="F:DNA-binding transcription factor activity"/>
    <property type="evidence" value="ECO:0007669"/>
    <property type="project" value="InterPro"/>
</dbReference>
<dbReference type="KEGG" id="cart:PA27867_2447"/>
<evidence type="ECO:0000313" key="9">
    <source>
        <dbReference type="Proteomes" id="UP000092582"/>
    </source>
</evidence>
<dbReference type="Pfam" id="PF08220">
    <property type="entry name" value="HTH_DeoR"/>
    <property type="match status" value="1"/>
</dbReference>
<evidence type="ECO:0000256" key="2">
    <source>
        <dbReference type="ARBA" id="ARBA00022491"/>
    </source>
</evidence>